<organism evidence="3 4">
    <name type="scientific">Arabidopsis suecica</name>
    <name type="common">Swedish thale-cress</name>
    <name type="synonym">Cardaminopsis suecica</name>
    <dbReference type="NCBI Taxonomy" id="45249"/>
    <lineage>
        <taxon>Eukaryota</taxon>
        <taxon>Viridiplantae</taxon>
        <taxon>Streptophyta</taxon>
        <taxon>Embryophyta</taxon>
        <taxon>Tracheophyta</taxon>
        <taxon>Spermatophyta</taxon>
        <taxon>Magnoliopsida</taxon>
        <taxon>eudicotyledons</taxon>
        <taxon>Gunneridae</taxon>
        <taxon>Pentapetalae</taxon>
        <taxon>rosids</taxon>
        <taxon>malvids</taxon>
        <taxon>Brassicales</taxon>
        <taxon>Brassicaceae</taxon>
        <taxon>Camelineae</taxon>
        <taxon>Arabidopsis</taxon>
    </lineage>
</organism>
<feature type="chain" id="PRO_5035719202" description="GAG-pre-integrase domain-containing protein" evidence="2">
    <location>
        <begin position="25"/>
        <end position="434"/>
    </location>
</feature>
<feature type="compositionally biased region" description="Basic and acidic residues" evidence="1">
    <location>
        <begin position="410"/>
        <end position="434"/>
    </location>
</feature>
<name>A0A8T2AFT2_ARASU</name>
<comment type="caution">
    <text evidence="3">The sequence shown here is derived from an EMBL/GenBank/DDBJ whole genome shotgun (WGS) entry which is preliminary data.</text>
</comment>
<keyword evidence="4" id="KW-1185">Reference proteome</keyword>
<dbReference type="OrthoDB" id="1937754at2759"/>
<evidence type="ECO:0008006" key="5">
    <source>
        <dbReference type="Google" id="ProtNLM"/>
    </source>
</evidence>
<reference evidence="3 4" key="1">
    <citation type="submission" date="2020-12" db="EMBL/GenBank/DDBJ databases">
        <title>Concerted genomic and epigenomic changes stabilize Arabidopsis allopolyploids.</title>
        <authorList>
            <person name="Chen Z."/>
        </authorList>
    </citation>
    <scope>NUCLEOTIDE SEQUENCE [LARGE SCALE GENOMIC DNA]</scope>
    <source>
        <strain evidence="3">As9502</strain>
        <tissue evidence="3">Leaf</tissue>
    </source>
</reference>
<gene>
    <name evidence="3" type="ORF">ISN44_As09g007010</name>
</gene>
<proteinExistence type="predicted"/>
<keyword evidence="2" id="KW-0732">Signal</keyword>
<evidence type="ECO:0000256" key="2">
    <source>
        <dbReference type="SAM" id="SignalP"/>
    </source>
</evidence>
<feature type="signal peptide" evidence="2">
    <location>
        <begin position="1"/>
        <end position="24"/>
    </location>
</feature>
<evidence type="ECO:0000313" key="4">
    <source>
        <dbReference type="Proteomes" id="UP000694251"/>
    </source>
</evidence>
<dbReference type="EMBL" id="JAEFBJ010000009">
    <property type="protein sequence ID" value="KAG7572330.1"/>
    <property type="molecule type" value="Genomic_DNA"/>
</dbReference>
<dbReference type="AlphaFoldDB" id="A0A8T2AFT2"/>
<protein>
    <recommendedName>
        <fullName evidence="5">GAG-pre-integrase domain-containing protein</fullName>
    </recommendedName>
</protein>
<feature type="region of interest" description="Disordered" evidence="1">
    <location>
        <begin position="392"/>
        <end position="434"/>
    </location>
</feature>
<sequence>MKQPPPSSPLFLFTIFFFSSSSTSLFFKLPHSRLCLPPPKMLQSPIQHLPQREHVKCHKVHFNELPHVAPSSPCLIGWIRSRRLPRCRPGPPPRLLRSGVNYLTLTPIPVAATSSKSVSRLSNGRRDLNPLTSTSKASLLALINWRYLIVQFHMKIKSITSLEVSDDYKRVIDQIEGCDKLQAMVSDSSVLVTANAGGDIKAFSNLWHSWPHVLGDALSFKRMAVAVALNHRAAAIRHLLWHHGGEEVTIADGLGLPISHTGSALLPTPSRSLALKDIFYVPNVSENLISVYRMCNANKVSVEFFLAHFQVKDLSTGARLLKGRTRNELYEWPVNLNPITILTASPSPKTDLPSWHHRLGHHALPILKAIVSHFQLPLSNSIPKQCKQDSEPAMVSLLPPVEQIPPSKNAQKEQLKEQGYEVQKDEKGTREKSY</sequence>
<dbReference type="Proteomes" id="UP000694251">
    <property type="component" value="Chromosome 9"/>
</dbReference>
<accession>A0A8T2AFT2</accession>
<evidence type="ECO:0000313" key="3">
    <source>
        <dbReference type="EMBL" id="KAG7572330.1"/>
    </source>
</evidence>
<evidence type="ECO:0000256" key="1">
    <source>
        <dbReference type="SAM" id="MobiDB-lite"/>
    </source>
</evidence>